<feature type="region of interest" description="Disordered" evidence="1">
    <location>
        <begin position="138"/>
        <end position="166"/>
    </location>
</feature>
<evidence type="ECO:0000313" key="3">
    <source>
        <dbReference type="EMBL" id="PSS21590.1"/>
    </source>
</evidence>
<evidence type="ECO:0000256" key="1">
    <source>
        <dbReference type="SAM" id="MobiDB-lite"/>
    </source>
</evidence>
<evidence type="ECO:0000256" key="2">
    <source>
        <dbReference type="SAM" id="Phobius"/>
    </source>
</evidence>
<dbReference type="OMA" id="YHQYEPE"/>
<sequence>MIRVAAFAFLLLFLVIHRMGLLFSLSLSVSQHHKLFVSKFFSTLTQSSNLVLFFLVNVIVIAILVGSLKPSTRDFDSFSYVPPPLACGVVDYKHEKTKDEDCNYDKDDFLPRLVHVEYCKKEEVLLLEYVDDDSEGFHGYDGYEEDNDDEGGDDDDVSSEEGEKDEDLRRRIEDFIAKNNKKWQEELLHDKLLWLVPT</sequence>
<dbReference type="PANTHER" id="PTHR36595">
    <property type="entry name" value="TRANSMEMBRANE PROTEIN"/>
    <property type="match status" value="1"/>
</dbReference>
<protein>
    <submittedName>
        <fullName evidence="3">Uncharacterized protein</fullName>
    </submittedName>
</protein>
<accession>A0A2R6R6E7</accession>
<evidence type="ECO:0000313" key="4">
    <source>
        <dbReference type="Proteomes" id="UP000241394"/>
    </source>
</evidence>
<dbReference type="AlphaFoldDB" id="A0A2R6R6E7"/>
<keyword evidence="4" id="KW-1185">Reference proteome</keyword>
<feature type="compositionally biased region" description="Acidic residues" evidence="1">
    <location>
        <begin position="142"/>
        <end position="165"/>
    </location>
</feature>
<dbReference type="EMBL" id="NKQK01000009">
    <property type="protein sequence ID" value="PSS21590.1"/>
    <property type="molecule type" value="Genomic_DNA"/>
</dbReference>
<organism evidence="3 4">
    <name type="scientific">Actinidia chinensis var. chinensis</name>
    <name type="common">Chinese soft-hair kiwi</name>
    <dbReference type="NCBI Taxonomy" id="1590841"/>
    <lineage>
        <taxon>Eukaryota</taxon>
        <taxon>Viridiplantae</taxon>
        <taxon>Streptophyta</taxon>
        <taxon>Embryophyta</taxon>
        <taxon>Tracheophyta</taxon>
        <taxon>Spermatophyta</taxon>
        <taxon>Magnoliopsida</taxon>
        <taxon>eudicotyledons</taxon>
        <taxon>Gunneridae</taxon>
        <taxon>Pentapetalae</taxon>
        <taxon>asterids</taxon>
        <taxon>Ericales</taxon>
        <taxon>Actinidiaceae</taxon>
        <taxon>Actinidia</taxon>
    </lineage>
</organism>
<comment type="caution">
    <text evidence="3">The sequence shown here is derived from an EMBL/GenBank/DDBJ whole genome shotgun (WGS) entry which is preliminary data.</text>
</comment>
<proteinExistence type="predicted"/>
<feature type="transmembrane region" description="Helical" evidence="2">
    <location>
        <begin position="48"/>
        <end position="68"/>
    </location>
</feature>
<dbReference type="InParanoid" id="A0A2R6R6E7"/>
<reference evidence="3 4" key="1">
    <citation type="submission" date="2017-07" db="EMBL/GenBank/DDBJ databases">
        <title>An improved, manually edited Actinidia chinensis var. chinensis (kiwifruit) genome highlights the challenges associated with draft genomes and gene prediction in plants.</title>
        <authorList>
            <person name="Pilkington S."/>
            <person name="Crowhurst R."/>
            <person name="Hilario E."/>
            <person name="Nardozza S."/>
            <person name="Fraser L."/>
            <person name="Peng Y."/>
            <person name="Gunaseelan K."/>
            <person name="Simpson R."/>
            <person name="Tahir J."/>
            <person name="Deroles S."/>
            <person name="Templeton K."/>
            <person name="Luo Z."/>
            <person name="Davy M."/>
            <person name="Cheng C."/>
            <person name="Mcneilage M."/>
            <person name="Scaglione D."/>
            <person name="Liu Y."/>
            <person name="Zhang Q."/>
            <person name="Datson P."/>
            <person name="De Silva N."/>
            <person name="Gardiner S."/>
            <person name="Bassett H."/>
            <person name="Chagne D."/>
            <person name="Mccallum J."/>
            <person name="Dzierzon H."/>
            <person name="Deng C."/>
            <person name="Wang Y.-Y."/>
            <person name="Barron N."/>
            <person name="Manako K."/>
            <person name="Bowen J."/>
            <person name="Foster T."/>
            <person name="Erridge Z."/>
            <person name="Tiffin H."/>
            <person name="Waite C."/>
            <person name="Davies K."/>
            <person name="Grierson E."/>
            <person name="Laing W."/>
            <person name="Kirk R."/>
            <person name="Chen X."/>
            <person name="Wood M."/>
            <person name="Montefiori M."/>
            <person name="Brummell D."/>
            <person name="Schwinn K."/>
            <person name="Catanach A."/>
            <person name="Fullerton C."/>
            <person name="Li D."/>
            <person name="Meiyalaghan S."/>
            <person name="Nieuwenhuizen N."/>
            <person name="Read N."/>
            <person name="Prakash R."/>
            <person name="Hunter D."/>
            <person name="Zhang H."/>
            <person name="Mckenzie M."/>
            <person name="Knabel M."/>
            <person name="Harris A."/>
            <person name="Allan A."/>
            <person name="Chen A."/>
            <person name="Janssen B."/>
            <person name="Plunkett B."/>
            <person name="Dwamena C."/>
            <person name="Voogd C."/>
            <person name="Leif D."/>
            <person name="Lafferty D."/>
            <person name="Souleyre E."/>
            <person name="Varkonyi-Gasic E."/>
            <person name="Gambi F."/>
            <person name="Hanley J."/>
            <person name="Yao J.-L."/>
            <person name="Cheung J."/>
            <person name="David K."/>
            <person name="Warren B."/>
            <person name="Marsh K."/>
            <person name="Snowden K."/>
            <person name="Lin-Wang K."/>
            <person name="Brian L."/>
            <person name="Martinez-Sanchez M."/>
            <person name="Wang M."/>
            <person name="Ileperuma N."/>
            <person name="Macnee N."/>
            <person name="Campin R."/>
            <person name="Mcatee P."/>
            <person name="Drummond R."/>
            <person name="Espley R."/>
            <person name="Ireland H."/>
            <person name="Wu R."/>
            <person name="Atkinson R."/>
            <person name="Karunairetnam S."/>
            <person name="Bulley S."/>
            <person name="Chunkath S."/>
            <person name="Hanley Z."/>
            <person name="Storey R."/>
            <person name="Thrimawithana A."/>
            <person name="Thomson S."/>
            <person name="David C."/>
            <person name="Testolin R."/>
        </authorList>
    </citation>
    <scope>NUCLEOTIDE SEQUENCE [LARGE SCALE GENOMIC DNA]</scope>
    <source>
        <strain evidence="4">cv. Red5</strain>
        <tissue evidence="3">Young leaf</tissue>
    </source>
</reference>
<dbReference type="PANTHER" id="PTHR36595:SF2">
    <property type="entry name" value="SERINE_THREONINE-PROTEIN KINASE FHKB-RELATED"/>
    <property type="match status" value="1"/>
</dbReference>
<keyword evidence="2" id="KW-1133">Transmembrane helix</keyword>
<dbReference type="OrthoDB" id="1749183at2759"/>
<dbReference type="Proteomes" id="UP000241394">
    <property type="component" value="Chromosome LG9"/>
</dbReference>
<dbReference type="Gramene" id="PSS21590">
    <property type="protein sequence ID" value="PSS21590"/>
    <property type="gene ID" value="CEY00_Acc10638"/>
</dbReference>
<name>A0A2R6R6E7_ACTCC</name>
<keyword evidence="2" id="KW-0472">Membrane</keyword>
<keyword evidence="2" id="KW-0812">Transmembrane</keyword>
<gene>
    <name evidence="3" type="ORF">CEY00_Acc10638</name>
</gene>
<reference evidence="4" key="2">
    <citation type="journal article" date="2018" name="BMC Genomics">
        <title>A manually annotated Actinidia chinensis var. chinensis (kiwifruit) genome highlights the challenges associated with draft genomes and gene prediction in plants.</title>
        <authorList>
            <person name="Pilkington S.M."/>
            <person name="Crowhurst R."/>
            <person name="Hilario E."/>
            <person name="Nardozza S."/>
            <person name="Fraser L."/>
            <person name="Peng Y."/>
            <person name="Gunaseelan K."/>
            <person name="Simpson R."/>
            <person name="Tahir J."/>
            <person name="Deroles S.C."/>
            <person name="Templeton K."/>
            <person name="Luo Z."/>
            <person name="Davy M."/>
            <person name="Cheng C."/>
            <person name="McNeilage M."/>
            <person name="Scaglione D."/>
            <person name="Liu Y."/>
            <person name="Zhang Q."/>
            <person name="Datson P."/>
            <person name="De Silva N."/>
            <person name="Gardiner S.E."/>
            <person name="Bassett H."/>
            <person name="Chagne D."/>
            <person name="McCallum J."/>
            <person name="Dzierzon H."/>
            <person name="Deng C."/>
            <person name="Wang Y.Y."/>
            <person name="Barron L."/>
            <person name="Manako K."/>
            <person name="Bowen J."/>
            <person name="Foster T.M."/>
            <person name="Erridge Z.A."/>
            <person name="Tiffin H."/>
            <person name="Waite C.N."/>
            <person name="Davies K.M."/>
            <person name="Grierson E.P."/>
            <person name="Laing W.A."/>
            <person name="Kirk R."/>
            <person name="Chen X."/>
            <person name="Wood M."/>
            <person name="Montefiori M."/>
            <person name="Brummell D.A."/>
            <person name="Schwinn K.E."/>
            <person name="Catanach A."/>
            <person name="Fullerton C."/>
            <person name="Li D."/>
            <person name="Meiyalaghan S."/>
            <person name="Nieuwenhuizen N."/>
            <person name="Read N."/>
            <person name="Prakash R."/>
            <person name="Hunter D."/>
            <person name="Zhang H."/>
            <person name="McKenzie M."/>
            <person name="Knabel M."/>
            <person name="Harris A."/>
            <person name="Allan A.C."/>
            <person name="Gleave A."/>
            <person name="Chen A."/>
            <person name="Janssen B.J."/>
            <person name="Plunkett B."/>
            <person name="Ampomah-Dwamena C."/>
            <person name="Voogd C."/>
            <person name="Leif D."/>
            <person name="Lafferty D."/>
            <person name="Souleyre E.J.F."/>
            <person name="Varkonyi-Gasic E."/>
            <person name="Gambi F."/>
            <person name="Hanley J."/>
            <person name="Yao J.L."/>
            <person name="Cheung J."/>
            <person name="David K.M."/>
            <person name="Warren B."/>
            <person name="Marsh K."/>
            <person name="Snowden K.C."/>
            <person name="Lin-Wang K."/>
            <person name="Brian L."/>
            <person name="Martinez-Sanchez M."/>
            <person name="Wang M."/>
            <person name="Ileperuma N."/>
            <person name="Macnee N."/>
            <person name="Campin R."/>
            <person name="McAtee P."/>
            <person name="Drummond R.S.M."/>
            <person name="Espley R.V."/>
            <person name="Ireland H.S."/>
            <person name="Wu R."/>
            <person name="Atkinson R.G."/>
            <person name="Karunairetnam S."/>
            <person name="Bulley S."/>
            <person name="Chunkath S."/>
            <person name="Hanley Z."/>
            <person name="Storey R."/>
            <person name="Thrimawithana A.H."/>
            <person name="Thomson S."/>
            <person name="David C."/>
            <person name="Testolin R."/>
            <person name="Huang H."/>
            <person name="Hellens R.P."/>
            <person name="Schaffer R.J."/>
        </authorList>
    </citation>
    <scope>NUCLEOTIDE SEQUENCE [LARGE SCALE GENOMIC DNA]</scope>
    <source>
        <strain evidence="4">cv. Red5</strain>
    </source>
</reference>